<evidence type="ECO:0000259" key="5">
    <source>
        <dbReference type="PROSITE" id="PS50173"/>
    </source>
</evidence>
<keyword evidence="4" id="KW-0235">DNA replication</keyword>
<gene>
    <name evidence="4 6" type="primary">dinB</name>
    <name evidence="6" type="ORF">QJ048_00450</name>
</gene>
<comment type="subunit">
    <text evidence="4">Monomer.</text>
</comment>
<name>A0ABT6R6M5_9BACT</name>
<dbReference type="Pfam" id="PF00817">
    <property type="entry name" value="IMS"/>
    <property type="match status" value="1"/>
</dbReference>
<comment type="similarity">
    <text evidence="1 4">Belongs to the DNA polymerase type-Y family.</text>
</comment>
<keyword evidence="4" id="KW-0963">Cytoplasm</keyword>
<dbReference type="Pfam" id="PF11799">
    <property type="entry name" value="IMS_C"/>
    <property type="match status" value="1"/>
</dbReference>
<feature type="active site" evidence="4">
    <location>
        <position position="105"/>
    </location>
</feature>
<protein>
    <recommendedName>
        <fullName evidence="4">DNA polymerase IV</fullName>
        <shortName evidence="4">Pol IV</shortName>
        <ecNumber evidence="4">2.7.7.7</ecNumber>
    </recommendedName>
</protein>
<keyword evidence="3 4" id="KW-0239">DNA-directed DNA polymerase</keyword>
<dbReference type="PANTHER" id="PTHR11076:SF33">
    <property type="entry name" value="DNA POLYMERASE KAPPA"/>
    <property type="match status" value="1"/>
</dbReference>
<comment type="function">
    <text evidence="4">Poorly processive, error-prone DNA polymerase involved in untargeted mutagenesis. Copies undamaged DNA at stalled replication forks, which arise in vivo from mismatched or misaligned primer ends. These misaligned primers can be extended by PolIV. Exhibits no 3'-5' exonuclease (proofreading) activity. May be involved in translesional synthesis, in conjunction with the beta clamp from PolIII.</text>
</comment>
<comment type="subcellular location">
    <subcellularLocation>
        <location evidence="4">Cytoplasm</location>
    </subcellularLocation>
</comment>
<keyword evidence="4" id="KW-0227">DNA damage</keyword>
<sequence length="402" mass="46039">MSQRYIAHFDLDSFFVSVEVINNPSLKGKPVLVGGHSERGVVAACSYEARKFGIHSAMPMKKAMQLCPHAIITNSSRGEYSRYSRWVTNIIAEEAPVFEKASIDEFYLDLMGMDKYFVPFEWTQKLRQRIIDETHLPISFALASNKLIAKIATDVAKPNGFIWVRPGEELAFLDPLRVNKIPGVGEETYKKLVTYNIETIKDIRLRKREEMEMILGKYGGDLWERANGIHTRIVQPYHEAKSISTENTFEENKTDVDFLLVELVRMAEKVAYELRQDDKTAGCIAVKIRYADFETTTKQATIPYTFYDDELIRSAKELFHKSYRKGQSVRLIGVRLSELTDEAMQTSLFTDVQKKSGLYKAIDDVKNKFGSDLLTKAAVKQNEQFKSEHAAFNRTGRKNLKK</sequence>
<dbReference type="SUPFAM" id="SSF56672">
    <property type="entry name" value="DNA/RNA polymerases"/>
    <property type="match status" value="1"/>
</dbReference>
<evidence type="ECO:0000256" key="4">
    <source>
        <dbReference type="HAMAP-Rule" id="MF_01113"/>
    </source>
</evidence>
<feature type="binding site" evidence="4">
    <location>
        <position position="104"/>
    </location>
    <ligand>
        <name>Mg(2+)</name>
        <dbReference type="ChEBI" id="CHEBI:18420"/>
    </ligand>
</feature>
<keyword evidence="4" id="KW-0238">DNA-binding</keyword>
<evidence type="ECO:0000313" key="7">
    <source>
        <dbReference type="Proteomes" id="UP001226434"/>
    </source>
</evidence>
<keyword evidence="4 6" id="KW-0548">Nucleotidyltransferase</keyword>
<proteinExistence type="inferred from homology"/>
<keyword evidence="2 4" id="KW-0515">Mutator protein</keyword>
<dbReference type="EMBL" id="JASBRG010000001">
    <property type="protein sequence ID" value="MDI3318220.1"/>
    <property type="molecule type" value="Genomic_DNA"/>
</dbReference>
<feature type="binding site" evidence="4">
    <location>
        <position position="10"/>
    </location>
    <ligand>
        <name>Mg(2+)</name>
        <dbReference type="ChEBI" id="CHEBI:18420"/>
    </ligand>
</feature>
<dbReference type="Gene3D" id="3.30.1490.100">
    <property type="entry name" value="DNA polymerase, Y-family, little finger domain"/>
    <property type="match status" value="1"/>
</dbReference>
<comment type="caution">
    <text evidence="6">The sequence shown here is derived from an EMBL/GenBank/DDBJ whole genome shotgun (WGS) entry which is preliminary data.</text>
</comment>
<keyword evidence="7" id="KW-1185">Reference proteome</keyword>
<comment type="catalytic activity">
    <reaction evidence="4">
        <text>DNA(n) + a 2'-deoxyribonucleoside 5'-triphosphate = DNA(n+1) + diphosphate</text>
        <dbReference type="Rhea" id="RHEA:22508"/>
        <dbReference type="Rhea" id="RHEA-COMP:17339"/>
        <dbReference type="Rhea" id="RHEA-COMP:17340"/>
        <dbReference type="ChEBI" id="CHEBI:33019"/>
        <dbReference type="ChEBI" id="CHEBI:61560"/>
        <dbReference type="ChEBI" id="CHEBI:173112"/>
        <dbReference type="EC" id="2.7.7.7"/>
    </reaction>
</comment>
<reference evidence="6 7" key="1">
    <citation type="submission" date="2023-05" db="EMBL/GenBank/DDBJ databases">
        <title>Genome sequence of Pinibacter sp. MAH-24.</title>
        <authorList>
            <person name="Huq M.A."/>
        </authorList>
    </citation>
    <scope>NUCLEOTIDE SEQUENCE [LARGE SCALE GENOMIC DNA]</scope>
    <source>
        <strain evidence="6 7">MAH-24</strain>
    </source>
</reference>
<comment type="cofactor">
    <cofactor evidence="4">
        <name>Mg(2+)</name>
        <dbReference type="ChEBI" id="CHEBI:18420"/>
    </cofactor>
    <text evidence="4">Binds 2 magnesium ions per subunit.</text>
</comment>
<evidence type="ECO:0000256" key="1">
    <source>
        <dbReference type="ARBA" id="ARBA00010945"/>
    </source>
</evidence>
<dbReference type="Gene3D" id="1.10.150.20">
    <property type="entry name" value="5' to 3' exonuclease, C-terminal subdomain"/>
    <property type="match status" value="1"/>
</dbReference>
<dbReference type="NCBIfam" id="NF002677">
    <property type="entry name" value="PRK02406.1"/>
    <property type="match status" value="1"/>
</dbReference>
<dbReference type="InterPro" id="IPR050116">
    <property type="entry name" value="DNA_polymerase-Y"/>
</dbReference>
<dbReference type="InterPro" id="IPR036775">
    <property type="entry name" value="DNA_pol_Y-fam_lit_finger_sf"/>
</dbReference>
<dbReference type="SUPFAM" id="SSF100879">
    <property type="entry name" value="Lesion bypass DNA polymerase (Y-family), little finger domain"/>
    <property type="match status" value="1"/>
</dbReference>
<keyword evidence="4" id="KW-0460">Magnesium</keyword>
<dbReference type="GO" id="GO:0003887">
    <property type="term" value="F:DNA-directed DNA polymerase activity"/>
    <property type="evidence" value="ECO:0007669"/>
    <property type="project" value="UniProtKB-EC"/>
</dbReference>
<dbReference type="PANTHER" id="PTHR11076">
    <property type="entry name" value="DNA REPAIR POLYMERASE UMUC / TRANSFERASE FAMILY MEMBER"/>
    <property type="match status" value="1"/>
</dbReference>
<dbReference type="Gene3D" id="3.40.1170.60">
    <property type="match status" value="1"/>
</dbReference>
<evidence type="ECO:0000256" key="2">
    <source>
        <dbReference type="ARBA" id="ARBA00022457"/>
    </source>
</evidence>
<dbReference type="Proteomes" id="UP001226434">
    <property type="component" value="Unassembled WGS sequence"/>
</dbReference>
<keyword evidence="4" id="KW-0479">Metal-binding</keyword>
<dbReference type="Gene3D" id="3.30.70.270">
    <property type="match status" value="1"/>
</dbReference>
<accession>A0ABT6R6M5</accession>
<evidence type="ECO:0000256" key="3">
    <source>
        <dbReference type="ARBA" id="ARBA00022932"/>
    </source>
</evidence>
<keyword evidence="4" id="KW-0234">DNA repair</keyword>
<organism evidence="6 7">
    <name type="scientific">Pinibacter soli</name>
    <dbReference type="NCBI Taxonomy" id="3044211"/>
    <lineage>
        <taxon>Bacteria</taxon>
        <taxon>Pseudomonadati</taxon>
        <taxon>Bacteroidota</taxon>
        <taxon>Chitinophagia</taxon>
        <taxon>Chitinophagales</taxon>
        <taxon>Chitinophagaceae</taxon>
        <taxon>Pinibacter</taxon>
    </lineage>
</organism>
<dbReference type="InterPro" id="IPR017961">
    <property type="entry name" value="DNA_pol_Y-fam_little_finger"/>
</dbReference>
<dbReference type="InterPro" id="IPR001126">
    <property type="entry name" value="UmuC"/>
</dbReference>
<dbReference type="HAMAP" id="MF_01113">
    <property type="entry name" value="DNApol_IV"/>
    <property type="match status" value="1"/>
</dbReference>
<feature type="site" description="Substrate discrimination" evidence="4">
    <location>
        <position position="15"/>
    </location>
</feature>
<dbReference type="InterPro" id="IPR022880">
    <property type="entry name" value="DNApol_IV"/>
</dbReference>
<evidence type="ECO:0000313" key="6">
    <source>
        <dbReference type="EMBL" id="MDI3318220.1"/>
    </source>
</evidence>
<dbReference type="CDD" id="cd03586">
    <property type="entry name" value="PolY_Pol_IV_kappa"/>
    <property type="match status" value="1"/>
</dbReference>
<dbReference type="InterPro" id="IPR043128">
    <property type="entry name" value="Rev_trsase/Diguanyl_cyclase"/>
</dbReference>
<dbReference type="RefSeq" id="WP_282332335.1">
    <property type="nucleotide sequence ID" value="NZ_JASBRG010000001.1"/>
</dbReference>
<dbReference type="PROSITE" id="PS50173">
    <property type="entry name" value="UMUC"/>
    <property type="match status" value="1"/>
</dbReference>
<dbReference type="InterPro" id="IPR043502">
    <property type="entry name" value="DNA/RNA_pol_sf"/>
</dbReference>
<keyword evidence="4 6" id="KW-0808">Transferase</keyword>
<feature type="domain" description="UmuC" evidence="5">
    <location>
        <begin position="6"/>
        <end position="185"/>
    </location>
</feature>
<dbReference type="EC" id="2.7.7.7" evidence="4"/>